<dbReference type="Proteomes" id="UP000799302">
    <property type="component" value="Unassembled WGS sequence"/>
</dbReference>
<sequence length="307" mass="32815">MTTNNTSPPIHPATKLRRIIEDPNGFVFAPGVHDGLSARVALASGFDVLYMTGAGTAASRLGQPDIALTTLPDMRAHAEMIASLSPTTPLIADMDTGFGGPSNVHRSVLEYIRAGVAGAHIEDQTQQKRCGHLSNKQLVSMDVFVSRIRAAVAARKSVGSDFVVIARTDALAGEGGYEEALRRLKGARGAGADVAFLEGVPDKETMGRVIRDLEGWPVLLNMVEYGRTPTVSVEEARALGFRVMIWPFAGIAPAMVAMKTAYKELKSTGLMKGQEKVTPKDLFGMCGLDEWVKVDMAAGGEDFRNGV</sequence>
<protein>
    <submittedName>
        <fullName evidence="3">Putative carboxyphosphonoenolpyruvate phosphonomutase</fullName>
    </submittedName>
</protein>
<organism evidence="3 4">
    <name type="scientific">Microthyrium microscopicum</name>
    <dbReference type="NCBI Taxonomy" id="703497"/>
    <lineage>
        <taxon>Eukaryota</taxon>
        <taxon>Fungi</taxon>
        <taxon>Dikarya</taxon>
        <taxon>Ascomycota</taxon>
        <taxon>Pezizomycotina</taxon>
        <taxon>Dothideomycetes</taxon>
        <taxon>Dothideomycetes incertae sedis</taxon>
        <taxon>Microthyriales</taxon>
        <taxon>Microthyriaceae</taxon>
        <taxon>Microthyrium</taxon>
    </lineage>
</organism>
<reference evidence="3" key="1">
    <citation type="journal article" date="2020" name="Stud. Mycol.">
        <title>101 Dothideomycetes genomes: a test case for predicting lifestyles and emergence of pathogens.</title>
        <authorList>
            <person name="Haridas S."/>
            <person name="Albert R."/>
            <person name="Binder M."/>
            <person name="Bloem J."/>
            <person name="Labutti K."/>
            <person name="Salamov A."/>
            <person name="Andreopoulos B."/>
            <person name="Baker S."/>
            <person name="Barry K."/>
            <person name="Bills G."/>
            <person name="Bluhm B."/>
            <person name="Cannon C."/>
            <person name="Castanera R."/>
            <person name="Culley D."/>
            <person name="Daum C."/>
            <person name="Ezra D."/>
            <person name="Gonzalez J."/>
            <person name="Henrissat B."/>
            <person name="Kuo A."/>
            <person name="Liang C."/>
            <person name="Lipzen A."/>
            <person name="Lutzoni F."/>
            <person name="Magnuson J."/>
            <person name="Mondo S."/>
            <person name="Nolan M."/>
            <person name="Ohm R."/>
            <person name="Pangilinan J."/>
            <person name="Park H.-J."/>
            <person name="Ramirez L."/>
            <person name="Alfaro M."/>
            <person name="Sun H."/>
            <person name="Tritt A."/>
            <person name="Yoshinaga Y."/>
            <person name="Zwiers L.-H."/>
            <person name="Turgeon B."/>
            <person name="Goodwin S."/>
            <person name="Spatafora J."/>
            <person name="Crous P."/>
            <person name="Grigoriev I."/>
        </authorList>
    </citation>
    <scope>NUCLEOTIDE SEQUENCE</scope>
    <source>
        <strain evidence="3">CBS 115976</strain>
    </source>
</reference>
<dbReference type="GO" id="GO:0046421">
    <property type="term" value="F:methylisocitrate lyase activity"/>
    <property type="evidence" value="ECO:0007669"/>
    <property type="project" value="UniProtKB-EC"/>
</dbReference>
<keyword evidence="3" id="KW-0670">Pyruvate</keyword>
<evidence type="ECO:0000256" key="1">
    <source>
        <dbReference type="ARBA" id="ARBA00001050"/>
    </source>
</evidence>
<dbReference type="EMBL" id="MU004230">
    <property type="protein sequence ID" value="KAF2675166.1"/>
    <property type="molecule type" value="Genomic_DNA"/>
</dbReference>
<dbReference type="PANTHER" id="PTHR42905:SF2">
    <property type="entry name" value="PHOSPHOENOLPYRUVATE CARBOXYLASE FAMILY PROTEIN"/>
    <property type="match status" value="1"/>
</dbReference>
<dbReference type="InterPro" id="IPR040442">
    <property type="entry name" value="Pyrv_kinase-like_dom_sf"/>
</dbReference>
<evidence type="ECO:0000256" key="2">
    <source>
        <dbReference type="ARBA" id="ARBA00061405"/>
    </source>
</evidence>
<dbReference type="OrthoDB" id="1923844at2759"/>
<keyword evidence="4" id="KW-1185">Reference proteome</keyword>
<dbReference type="SUPFAM" id="SSF51621">
    <property type="entry name" value="Phosphoenolpyruvate/pyruvate domain"/>
    <property type="match status" value="1"/>
</dbReference>
<dbReference type="Gene3D" id="3.20.20.60">
    <property type="entry name" value="Phosphoenolpyruvate-binding domains"/>
    <property type="match status" value="1"/>
</dbReference>
<gene>
    <name evidence="3" type="ORF">BT63DRAFT_431095</name>
</gene>
<dbReference type="FunFam" id="3.20.20.60:FF:000009">
    <property type="entry name" value="2-methylisocitrate lyase"/>
    <property type="match status" value="1"/>
</dbReference>
<dbReference type="PANTHER" id="PTHR42905">
    <property type="entry name" value="PHOSPHOENOLPYRUVATE CARBOXYLASE"/>
    <property type="match status" value="1"/>
</dbReference>
<dbReference type="InterPro" id="IPR039556">
    <property type="entry name" value="ICL/PEPM"/>
</dbReference>
<dbReference type="Pfam" id="PF13714">
    <property type="entry name" value="PEP_mutase"/>
    <property type="match status" value="1"/>
</dbReference>
<dbReference type="InterPro" id="IPR018523">
    <property type="entry name" value="Isocitrate_lyase_ph_CS"/>
</dbReference>
<evidence type="ECO:0000313" key="4">
    <source>
        <dbReference type="Proteomes" id="UP000799302"/>
    </source>
</evidence>
<accession>A0A6A6UTR7</accession>
<dbReference type="CDD" id="cd00377">
    <property type="entry name" value="ICL_PEPM"/>
    <property type="match status" value="1"/>
</dbReference>
<dbReference type="PROSITE" id="PS00161">
    <property type="entry name" value="ISOCITRATE_LYASE"/>
    <property type="match status" value="1"/>
</dbReference>
<comment type="catalytic activity">
    <reaction evidence="1">
        <text>(2S,3R)-3-hydroxybutane-1,2,3-tricarboxylate = pyruvate + succinate</text>
        <dbReference type="Rhea" id="RHEA:16809"/>
        <dbReference type="ChEBI" id="CHEBI:15361"/>
        <dbReference type="ChEBI" id="CHEBI:30031"/>
        <dbReference type="ChEBI" id="CHEBI:57429"/>
        <dbReference type="EC" id="4.1.3.30"/>
    </reaction>
</comment>
<name>A0A6A6UTR7_9PEZI</name>
<comment type="similarity">
    <text evidence="2">Belongs to the isocitrate lyase/PEP mutase superfamily.</text>
</comment>
<dbReference type="AlphaFoldDB" id="A0A6A6UTR7"/>
<proteinExistence type="inferred from homology"/>
<dbReference type="InterPro" id="IPR015813">
    <property type="entry name" value="Pyrv/PenolPyrv_kinase-like_dom"/>
</dbReference>
<evidence type="ECO:0000313" key="3">
    <source>
        <dbReference type="EMBL" id="KAF2675166.1"/>
    </source>
</evidence>